<feature type="region of interest" description="Disordered" evidence="1">
    <location>
        <begin position="47"/>
        <end position="102"/>
    </location>
</feature>
<proteinExistence type="predicted"/>
<dbReference type="Proteomes" id="UP000480804">
    <property type="component" value="Unassembled WGS sequence"/>
</dbReference>
<evidence type="ECO:0000313" key="2">
    <source>
        <dbReference type="EMBL" id="GFH77937.1"/>
    </source>
</evidence>
<reference evidence="3" key="3">
    <citation type="submission" date="2020-09" db="EMBL/GenBank/DDBJ databases">
        <authorList>
            <person name="Sun Q."/>
            <person name="Ohkuma M."/>
        </authorList>
    </citation>
    <scope>NUCLEOTIDE SEQUENCE</scope>
    <source>
        <strain evidence="3">JCM 4136</strain>
    </source>
</reference>
<gene>
    <name evidence="3" type="ORF">GCM10010227_50840</name>
    <name evidence="2" type="ORF">Sgou_26070</name>
</gene>
<organism evidence="3 5">
    <name type="scientific">Streptomyces gougerotii</name>
    <dbReference type="NCBI Taxonomy" id="53448"/>
    <lineage>
        <taxon>Bacteria</taxon>
        <taxon>Bacillati</taxon>
        <taxon>Actinomycetota</taxon>
        <taxon>Actinomycetes</taxon>
        <taxon>Kitasatosporales</taxon>
        <taxon>Streptomycetaceae</taxon>
        <taxon>Streptomyces</taxon>
        <taxon>Streptomyces diastaticus group</taxon>
    </lineage>
</organism>
<reference evidence="3" key="1">
    <citation type="journal article" date="2014" name="Int. J. Syst. Evol. Microbiol.">
        <title>Complete genome sequence of Corynebacterium casei LMG S-19264T (=DSM 44701T), isolated from a smear-ripened cheese.</title>
        <authorList>
            <consortium name="US DOE Joint Genome Institute (JGI-PGF)"/>
            <person name="Walter F."/>
            <person name="Albersmeier A."/>
            <person name="Kalinowski J."/>
            <person name="Ruckert C."/>
        </authorList>
    </citation>
    <scope>NUCLEOTIDE SEQUENCE</scope>
    <source>
        <strain evidence="3">JCM 4136</strain>
    </source>
</reference>
<protein>
    <submittedName>
        <fullName evidence="3">Uncharacterized protein</fullName>
    </submittedName>
</protein>
<dbReference type="EMBL" id="BMSC01000021">
    <property type="protein sequence ID" value="GGU89552.1"/>
    <property type="molecule type" value="Genomic_DNA"/>
</dbReference>
<evidence type="ECO:0000313" key="5">
    <source>
        <dbReference type="Proteomes" id="UP000660975"/>
    </source>
</evidence>
<dbReference type="Proteomes" id="UP000660975">
    <property type="component" value="Unassembled WGS sequence"/>
</dbReference>
<evidence type="ECO:0000256" key="1">
    <source>
        <dbReference type="SAM" id="MobiDB-lite"/>
    </source>
</evidence>
<sequence>MDALQGAGGARFAVAERARGAGGGRDDLLRAVQLAADRARLRVVLGWSSGEQSREEAGGSNAPFSSRRRSTPRVSDAAPRLTSTVGREPPAPTSRQSVTSPA</sequence>
<keyword evidence="4" id="KW-1185">Reference proteome</keyword>
<accession>A0A8H9LTE1</accession>
<evidence type="ECO:0000313" key="4">
    <source>
        <dbReference type="Proteomes" id="UP000480804"/>
    </source>
</evidence>
<dbReference type="AlphaFoldDB" id="A0A8H9LTE1"/>
<reference evidence="2 4" key="2">
    <citation type="submission" date="2020-02" db="EMBL/GenBank/DDBJ databases">
        <title>Whole genome shotgun sequence of Streptomyces gougerotii NBRC 13043.</title>
        <authorList>
            <person name="Ichikawa N."/>
            <person name="Komaki H."/>
            <person name="Tamura T."/>
        </authorList>
    </citation>
    <scope>NUCLEOTIDE SEQUENCE [LARGE SCALE GENOMIC DNA]</scope>
    <source>
        <strain evidence="2 4">NBRC 13043</strain>
    </source>
</reference>
<evidence type="ECO:0000313" key="3">
    <source>
        <dbReference type="EMBL" id="GGU89552.1"/>
    </source>
</evidence>
<feature type="compositionally biased region" description="Polar residues" evidence="1">
    <location>
        <begin position="93"/>
        <end position="102"/>
    </location>
</feature>
<dbReference type="EMBL" id="BLLO01000017">
    <property type="protein sequence ID" value="GFH77937.1"/>
    <property type="molecule type" value="Genomic_DNA"/>
</dbReference>
<comment type="caution">
    <text evidence="3">The sequence shown here is derived from an EMBL/GenBank/DDBJ whole genome shotgun (WGS) entry which is preliminary data.</text>
</comment>
<name>A0A8H9LTE1_9ACTN</name>